<comment type="catalytic activity">
    <reaction evidence="7 8 13">
        <text>(S)-4-amino-5-oxopentanoate + tRNA(Glu) + NADP(+) = L-glutamyl-tRNA(Glu) + NADPH + H(+)</text>
        <dbReference type="Rhea" id="RHEA:12344"/>
        <dbReference type="Rhea" id="RHEA-COMP:9663"/>
        <dbReference type="Rhea" id="RHEA-COMP:9680"/>
        <dbReference type="ChEBI" id="CHEBI:15378"/>
        <dbReference type="ChEBI" id="CHEBI:57501"/>
        <dbReference type="ChEBI" id="CHEBI:57783"/>
        <dbReference type="ChEBI" id="CHEBI:58349"/>
        <dbReference type="ChEBI" id="CHEBI:78442"/>
        <dbReference type="ChEBI" id="CHEBI:78520"/>
        <dbReference type="EC" id="1.2.1.70"/>
    </reaction>
</comment>
<dbReference type="SUPFAM" id="SSF69742">
    <property type="entry name" value="Glutamyl tRNA-reductase catalytic, N-terminal domain"/>
    <property type="match status" value="1"/>
</dbReference>
<name>A0A1H1DGB0_9ACTN</name>
<keyword evidence="18" id="KW-1185">Reference proteome</keyword>
<dbReference type="Pfam" id="PF00745">
    <property type="entry name" value="GlutR_dimer"/>
    <property type="match status" value="1"/>
</dbReference>
<evidence type="ECO:0000256" key="7">
    <source>
        <dbReference type="ARBA" id="ARBA00047464"/>
    </source>
</evidence>
<dbReference type="Gene3D" id="3.40.50.720">
    <property type="entry name" value="NAD(P)-binding Rossmann-like Domain"/>
    <property type="match status" value="1"/>
</dbReference>
<feature type="domain" description="Glutamyl-tRNA reductase N-terminal" evidence="16">
    <location>
        <begin position="6"/>
        <end position="156"/>
    </location>
</feature>
<dbReference type="AlphaFoldDB" id="A0A1H1DGB0"/>
<feature type="binding site" evidence="8 10">
    <location>
        <begin position="49"/>
        <end position="52"/>
    </location>
    <ligand>
        <name>substrate</name>
    </ligand>
</feature>
<evidence type="ECO:0000256" key="12">
    <source>
        <dbReference type="PIRSR" id="PIRSR000445-4"/>
    </source>
</evidence>
<dbReference type="InterPro" id="IPR036343">
    <property type="entry name" value="GluRdtase_N_sf"/>
</dbReference>
<feature type="binding site" evidence="8 10">
    <location>
        <begin position="114"/>
        <end position="116"/>
    </location>
    <ligand>
        <name>substrate</name>
    </ligand>
</feature>
<dbReference type="NCBIfam" id="NF000750">
    <property type="entry name" value="PRK00045.3-4"/>
    <property type="match status" value="1"/>
</dbReference>
<dbReference type="SUPFAM" id="SSF69075">
    <property type="entry name" value="Glutamyl tRNA-reductase dimerization domain"/>
    <property type="match status" value="1"/>
</dbReference>
<keyword evidence="5 8" id="KW-0560">Oxidoreductase</keyword>
<feature type="binding site" evidence="8 10">
    <location>
        <position position="109"/>
    </location>
    <ligand>
        <name>substrate</name>
    </ligand>
</feature>
<feature type="active site" description="Nucleophile" evidence="8 9">
    <location>
        <position position="50"/>
    </location>
</feature>
<keyword evidence="6 8" id="KW-0627">Porphyrin biosynthesis</keyword>
<dbReference type="FunFam" id="3.30.460.30:FF:000001">
    <property type="entry name" value="Glutamyl-tRNA reductase"/>
    <property type="match status" value="1"/>
</dbReference>
<evidence type="ECO:0000256" key="1">
    <source>
        <dbReference type="ARBA" id="ARBA00005059"/>
    </source>
</evidence>
<dbReference type="InterPro" id="IPR036453">
    <property type="entry name" value="GluRdtase_dimer_dom_sf"/>
</dbReference>
<comment type="subunit">
    <text evidence="8">Homodimer.</text>
</comment>
<dbReference type="CDD" id="cd05213">
    <property type="entry name" value="NAD_bind_Glutamyl_tRNA_reduct"/>
    <property type="match status" value="1"/>
</dbReference>
<dbReference type="InterPro" id="IPR000343">
    <property type="entry name" value="4pyrrol_synth_GluRdtase"/>
</dbReference>
<dbReference type="InterPro" id="IPR018214">
    <property type="entry name" value="GluRdtase_CS"/>
</dbReference>
<evidence type="ECO:0000256" key="11">
    <source>
        <dbReference type="PIRSR" id="PIRSR000445-3"/>
    </source>
</evidence>
<organism evidence="17 18">
    <name type="scientific">Thermostaphylospora chromogena</name>
    <dbReference type="NCBI Taxonomy" id="35622"/>
    <lineage>
        <taxon>Bacteria</taxon>
        <taxon>Bacillati</taxon>
        <taxon>Actinomycetota</taxon>
        <taxon>Actinomycetes</taxon>
        <taxon>Streptosporangiales</taxon>
        <taxon>Thermomonosporaceae</taxon>
        <taxon>Thermostaphylospora</taxon>
    </lineage>
</organism>
<dbReference type="PANTHER" id="PTHR43013:SF1">
    <property type="entry name" value="GLUTAMYL-TRNA REDUCTASE"/>
    <property type="match status" value="1"/>
</dbReference>
<dbReference type="STRING" id="35622.SAMN04489764_1994"/>
<dbReference type="GO" id="GO:0050661">
    <property type="term" value="F:NADP binding"/>
    <property type="evidence" value="ECO:0007669"/>
    <property type="project" value="InterPro"/>
</dbReference>
<comment type="domain">
    <text evidence="8">Possesses an unusual extended V-shaped dimeric structure with each monomer consisting of three distinct domains arranged along a curved 'spinal' alpha-helix. The N-terminal catalytic domain specifically recognizes the glutamate moiety of the substrate. The second domain is the NADPH-binding domain, and the third C-terminal domain is responsible for dimerization.</text>
</comment>
<dbReference type="Proteomes" id="UP000217103">
    <property type="component" value="Unassembled WGS sequence"/>
</dbReference>
<dbReference type="InterPro" id="IPR036291">
    <property type="entry name" value="NAD(P)-bd_dom_sf"/>
</dbReference>
<evidence type="ECO:0000256" key="2">
    <source>
        <dbReference type="ARBA" id="ARBA00005916"/>
    </source>
</evidence>
<dbReference type="OrthoDB" id="110209at2"/>
<evidence type="ECO:0000313" key="17">
    <source>
        <dbReference type="EMBL" id="SDQ75543.1"/>
    </source>
</evidence>
<evidence type="ECO:0000256" key="9">
    <source>
        <dbReference type="PIRSR" id="PIRSR000445-1"/>
    </source>
</evidence>
<evidence type="ECO:0000259" key="16">
    <source>
        <dbReference type="Pfam" id="PF05201"/>
    </source>
</evidence>
<comment type="miscellaneous">
    <text evidence="8">During catalysis, the active site Cys acts as a nucleophile attacking the alpha-carbonyl group of tRNA-bound glutamate with the formation of a thioester intermediate between enzyme and glutamate, and the concomitant release of tRNA(Glu). The thioester intermediate is finally reduced by direct hydride transfer from NADPH, to form the product GSA.</text>
</comment>
<sequence>MSVLAVGVSHHSAPVALLERVAVSGDALVKLLRDVHQHENVAEALVVSTCNRVEVYADIDRFHGAVTWITELLSRNAQLPPEQLTPHLYVHYEERAVHHLFSVAGGLDSMVVGEAQILGQVRQALKLAQEHGTIGPTLNELTQQALRVGKRVQTDTGIDKAGATLVTAGLTLAERVSGSIAGKRALVVGAGSMSALSAATLARAGVQDIVIANRTFERAERLAETVGGRAVELERLPQELAAADVVISCTGATDLVITADMLAGTDGRPVFLLDLALPHDVDPAVRALPGVTLVDLETLQNSRIGEGDGDGGRMAAIATARRIVAEEVSGYLDAMRAARVTPTVIALRTKAADVVDAEINRLMSRVPGMEDRVREEVTQTVRRVVDKLLHEPTVRVKQLAASSCGDQYAQALRELFNLDPQVPDAITRAQLDTGGEKGDAG</sequence>
<accession>A0A1H1DGB0</accession>
<feature type="domain" description="Quinate/shikimate 5-dehydrogenase/glutamyl-tRNA reductase" evidence="15">
    <location>
        <begin position="172"/>
        <end position="301"/>
    </location>
</feature>
<comment type="pathway">
    <text evidence="1 8 13">Porphyrin-containing compound metabolism; protoporphyrin-IX biosynthesis; 5-aminolevulinate from L-glutamyl-tRNA(Glu): step 1/2.</text>
</comment>
<evidence type="ECO:0000259" key="15">
    <source>
        <dbReference type="Pfam" id="PF01488"/>
    </source>
</evidence>
<dbReference type="EC" id="1.2.1.70" evidence="3 8"/>
<evidence type="ECO:0000256" key="5">
    <source>
        <dbReference type="ARBA" id="ARBA00023002"/>
    </source>
</evidence>
<dbReference type="HAMAP" id="MF_00087">
    <property type="entry name" value="Glu_tRNA_reductase"/>
    <property type="match status" value="1"/>
</dbReference>
<dbReference type="InterPro" id="IPR015895">
    <property type="entry name" value="4pyrrol_synth_GluRdtase_N"/>
</dbReference>
<dbReference type="UniPathway" id="UPA00251">
    <property type="reaction ID" value="UER00316"/>
</dbReference>
<dbReference type="PROSITE" id="PS00747">
    <property type="entry name" value="GLUTR"/>
    <property type="match status" value="1"/>
</dbReference>
<dbReference type="NCBIfam" id="NF000744">
    <property type="entry name" value="PRK00045.1-3"/>
    <property type="match status" value="1"/>
</dbReference>
<comment type="function">
    <text evidence="8">Catalyzes the NADPH-dependent reduction of glutamyl-tRNA(Glu) to glutamate 1-semialdehyde (GSA).</text>
</comment>
<gene>
    <name evidence="8" type="primary">hemA</name>
    <name evidence="17" type="ORF">SAMN04489764_1994</name>
</gene>
<evidence type="ECO:0000256" key="4">
    <source>
        <dbReference type="ARBA" id="ARBA00022857"/>
    </source>
</evidence>
<evidence type="ECO:0000256" key="6">
    <source>
        <dbReference type="ARBA" id="ARBA00023244"/>
    </source>
</evidence>
<reference evidence="17 18" key="1">
    <citation type="submission" date="2016-10" db="EMBL/GenBank/DDBJ databases">
        <authorList>
            <person name="de Groot N.N."/>
        </authorList>
    </citation>
    <scope>NUCLEOTIDE SEQUENCE [LARGE SCALE GENOMIC DNA]</scope>
    <source>
        <strain evidence="17 18">DSM 43794</strain>
    </source>
</reference>
<feature type="binding site" evidence="8 11">
    <location>
        <begin position="189"/>
        <end position="194"/>
    </location>
    <ligand>
        <name>NADP(+)</name>
        <dbReference type="ChEBI" id="CHEBI:58349"/>
    </ligand>
</feature>
<feature type="binding site" evidence="8 10">
    <location>
        <position position="120"/>
    </location>
    <ligand>
        <name>substrate</name>
    </ligand>
</feature>
<protein>
    <recommendedName>
        <fullName evidence="3 8">Glutamyl-tRNA reductase</fullName>
        <shortName evidence="8">GluTR</shortName>
        <ecNumber evidence="3 8">1.2.1.70</ecNumber>
    </recommendedName>
</protein>
<comment type="similarity">
    <text evidence="2 8 13">Belongs to the glutamyl-tRNA reductase family.</text>
</comment>
<feature type="site" description="Important for activity" evidence="8 12">
    <location>
        <position position="99"/>
    </location>
</feature>
<dbReference type="NCBIfam" id="TIGR01035">
    <property type="entry name" value="hemA"/>
    <property type="match status" value="1"/>
</dbReference>
<evidence type="ECO:0000256" key="10">
    <source>
        <dbReference type="PIRSR" id="PIRSR000445-2"/>
    </source>
</evidence>
<dbReference type="GO" id="GO:0008883">
    <property type="term" value="F:glutamyl-tRNA reductase activity"/>
    <property type="evidence" value="ECO:0007669"/>
    <property type="project" value="UniProtKB-UniRule"/>
</dbReference>
<dbReference type="InterPro" id="IPR015896">
    <property type="entry name" value="4pyrrol_synth_GluRdtase_dimer"/>
</dbReference>
<dbReference type="EMBL" id="FNKK01000002">
    <property type="protein sequence ID" value="SDQ75543.1"/>
    <property type="molecule type" value="Genomic_DNA"/>
</dbReference>
<evidence type="ECO:0000256" key="3">
    <source>
        <dbReference type="ARBA" id="ARBA00012970"/>
    </source>
</evidence>
<evidence type="ECO:0000313" key="18">
    <source>
        <dbReference type="Proteomes" id="UP000217103"/>
    </source>
</evidence>
<dbReference type="Pfam" id="PF01488">
    <property type="entry name" value="Shikimate_DH"/>
    <property type="match status" value="1"/>
</dbReference>
<keyword evidence="4 8" id="KW-0521">NADP</keyword>
<proteinExistence type="inferred from homology"/>
<dbReference type="InterPro" id="IPR006151">
    <property type="entry name" value="Shikm_DH/Glu-tRNA_Rdtase"/>
</dbReference>
<evidence type="ECO:0000256" key="8">
    <source>
        <dbReference type="HAMAP-Rule" id="MF_00087"/>
    </source>
</evidence>
<evidence type="ECO:0000256" key="13">
    <source>
        <dbReference type="RuleBase" id="RU000584"/>
    </source>
</evidence>
<dbReference type="GO" id="GO:0019353">
    <property type="term" value="P:protoporphyrinogen IX biosynthetic process from glutamate"/>
    <property type="evidence" value="ECO:0007669"/>
    <property type="project" value="TreeGrafter"/>
</dbReference>
<dbReference type="Pfam" id="PF05201">
    <property type="entry name" value="GlutR_N"/>
    <property type="match status" value="1"/>
</dbReference>
<dbReference type="Gene3D" id="3.30.460.30">
    <property type="entry name" value="Glutamyl-tRNA reductase, N-terminal domain"/>
    <property type="match status" value="1"/>
</dbReference>
<dbReference type="PANTHER" id="PTHR43013">
    <property type="entry name" value="GLUTAMYL-TRNA REDUCTASE"/>
    <property type="match status" value="1"/>
</dbReference>
<evidence type="ECO:0000259" key="14">
    <source>
        <dbReference type="Pfam" id="PF00745"/>
    </source>
</evidence>
<dbReference type="SUPFAM" id="SSF51735">
    <property type="entry name" value="NAD(P)-binding Rossmann-fold domains"/>
    <property type="match status" value="1"/>
</dbReference>
<dbReference type="RefSeq" id="WP_093258766.1">
    <property type="nucleotide sequence ID" value="NZ_FNKK01000002.1"/>
</dbReference>
<dbReference type="PIRSF" id="PIRSF000445">
    <property type="entry name" value="4pyrrol_synth_GluRdtase"/>
    <property type="match status" value="1"/>
</dbReference>
<feature type="domain" description="Tetrapyrrole biosynthesis glutamyl-tRNA reductase dimerisation" evidence="14">
    <location>
        <begin position="320"/>
        <end position="418"/>
    </location>
</feature>